<dbReference type="Proteomes" id="UP000527355">
    <property type="component" value="Unassembled WGS sequence"/>
</dbReference>
<dbReference type="EMBL" id="JABWUV010000018">
    <property type="protein sequence ID" value="KAF6290299.1"/>
    <property type="molecule type" value="Genomic_DNA"/>
</dbReference>
<organism evidence="1 2">
    <name type="scientific">Myotis myotis</name>
    <name type="common">Greater mouse-eared bat</name>
    <name type="synonym">Vespertilio myotis</name>
    <dbReference type="NCBI Taxonomy" id="51298"/>
    <lineage>
        <taxon>Eukaryota</taxon>
        <taxon>Metazoa</taxon>
        <taxon>Chordata</taxon>
        <taxon>Craniata</taxon>
        <taxon>Vertebrata</taxon>
        <taxon>Euteleostomi</taxon>
        <taxon>Mammalia</taxon>
        <taxon>Eutheria</taxon>
        <taxon>Laurasiatheria</taxon>
        <taxon>Chiroptera</taxon>
        <taxon>Yangochiroptera</taxon>
        <taxon>Vespertilionidae</taxon>
        <taxon>Myotis</taxon>
    </lineage>
</organism>
<evidence type="ECO:0000313" key="2">
    <source>
        <dbReference type="Proteomes" id="UP000527355"/>
    </source>
</evidence>
<comment type="caution">
    <text evidence="1">The sequence shown here is derived from an EMBL/GenBank/DDBJ whole genome shotgun (WGS) entry which is preliminary data.</text>
</comment>
<evidence type="ECO:0000313" key="1">
    <source>
        <dbReference type="EMBL" id="KAF6290299.1"/>
    </source>
</evidence>
<sequence>MHQFLDPWLDLTDLKGFKALGEVNCGASKLLAPSPRWGRKGLTPHTAGRKELALIRHLLACTKKESLLHQLAWVSPKKPSWID</sequence>
<protein>
    <submittedName>
        <fullName evidence="1">Uncharacterized protein</fullName>
    </submittedName>
</protein>
<proteinExistence type="predicted"/>
<dbReference type="AlphaFoldDB" id="A0A7J7SPF5"/>
<gene>
    <name evidence="1" type="ORF">mMyoMyo1_001778</name>
</gene>
<keyword evidence="2" id="KW-1185">Reference proteome</keyword>
<reference evidence="1 2" key="1">
    <citation type="journal article" date="2020" name="Nature">
        <title>Six reference-quality genomes reveal evolution of bat adaptations.</title>
        <authorList>
            <person name="Jebb D."/>
            <person name="Huang Z."/>
            <person name="Pippel M."/>
            <person name="Hughes G.M."/>
            <person name="Lavrichenko K."/>
            <person name="Devanna P."/>
            <person name="Winkler S."/>
            <person name="Jermiin L.S."/>
            <person name="Skirmuntt E.C."/>
            <person name="Katzourakis A."/>
            <person name="Burkitt-Gray L."/>
            <person name="Ray D.A."/>
            <person name="Sullivan K.A.M."/>
            <person name="Roscito J.G."/>
            <person name="Kirilenko B.M."/>
            <person name="Davalos L.M."/>
            <person name="Corthals A.P."/>
            <person name="Power M.L."/>
            <person name="Jones G."/>
            <person name="Ransome R.D."/>
            <person name="Dechmann D.K.N."/>
            <person name="Locatelli A.G."/>
            <person name="Puechmaille S.J."/>
            <person name="Fedrigo O."/>
            <person name="Jarvis E.D."/>
            <person name="Hiller M."/>
            <person name="Vernes S.C."/>
            <person name="Myers E.W."/>
            <person name="Teeling E.C."/>
        </authorList>
    </citation>
    <scope>NUCLEOTIDE SEQUENCE [LARGE SCALE GENOMIC DNA]</scope>
    <source>
        <strain evidence="1">MMyoMyo1</strain>
        <tissue evidence="1">Flight muscle</tissue>
    </source>
</reference>
<name>A0A7J7SPF5_MYOMY</name>
<accession>A0A7J7SPF5</accession>